<proteinExistence type="predicted"/>
<dbReference type="GeneID" id="70182926"/>
<dbReference type="EMBL" id="JAGTJQ010000003">
    <property type="protein sequence ID" value="KAH7035863.1"/>
    <property type="molecule type" value="Genomic_DNA"/>
</dbReference>
<reference evidence="1" key="1">
    <citation type="journal article" date="2021" name="Nat. Commun.">
        <title>Genetic determinants of endophytism in the Arabidopsis root mycobiome.</title>
        <authorList>
            <person name="Mesny F."/>
            <person name="Miyauchi S."/>
            <person name="Thiergart T."/>
            <person name="Pickel B."/>
            <person name="Atanasova L."/>
            <person name="Karlsson M."/>
            <person name="Huettel B."/>
            <person name="Barry K.W."/>
            <person name="Haridas S."/>
            <person name="Chen C."/>
            <person name="Bauer D."/>
            <person name="Andreopoulos W."/>
            <person name="Pangilinan J."/>
            <person name="LaButti K."/>
            <person name="Riley R."/>
            <person name="Lipzen A."/>
            <person name="Clum A."/>
            <person name="Drula E."/>
            <person name="Henrissat B."/>
            <person name="Kohler A."/>
            <person name="Grigoriev I.V."/>
            <person name="Martin F.M."/>
            <person name="Hacquard S."/>
        </authorList>
    </citation>
    <scope>NUCLEOTIDE SEQUENCE</scope>
    <source>
        <strain evidence="1">MPI-CAGE-CH-0230</strain>
    </source>
</reference>
<dbReference type="AlphaFoldDB" id="A0A9P9BRF8"/>
<evidence type="ECO:0000313" key="1">
    <source>
        <dbReference type="EMBL" id="KAH7035863.1"/>
    </source>
</evidence>
<gene>
    <name evidence="1" type="ORF">B0I36DRAFT_319230</name>
</gene>
<evidence type="ECO:0000313" key="2">
    <source>
        <dbReference type="Proteomes" id="UP000756346"/>
    </source>
</evidence>
<dbReference type="Proteomes" id="UP000756346">
    <property type="component" value="Unassembled WGS sequence"/>
</dbReference>
<accession>A0A9P9BRF8</accession>
<organism evidence="1 2">
    <name type="scientific">Microdochium trichocladiopsis</name>
    <dbReference type="NCBI Taxonomy" id="1682393"/>
    <lineage>
        <taxon>Eukaryota</taxon>
        <taxon>Fungi</taxon>
        <taxon>Dikarya</taxon>
        <taxon>Ascomycota</taxon>
        <taxon>Pezizomycotina</taxon>
        <taxon>Sordariomycetes</taxon>
        <taxon>Xylariomycetidae</taxon>
        <taxon>Xylariales</taxon>
        <taxon>Microdochiaceae</taxon>
        <taxon>Microdochium</taxon>
    </lineage>
</organism>
<sequence>MDPDQTRRQITAALIGRLWRQLAQSEGERYPLLSVCMHNERPGLGWAGGRTRYAHRQDTGAVGLACPSMLSGGGREARGWRWLS</sequence>
<protein>
    <submittedName>
        <fullName evidence="1">Uncharacterized protein</fullName>
    </submittedName>
</protein>
<comment type="caution">
    <text evidence="1">The sequence shown here is derived from an EMBL/GenBank/DDBJ whole genome shotgun (WGS) entry which is preliminary data.</text>
</comment>
<name>A0A9P9BRF8_9PEZI</name>
<dbReference type="RefSeq" id="XP_046015956.1">
    <property type="nucleotide sequence ID" value="XM_046153380.1"/>
</dbReference>
<keyword evidence="2" id="KW-1185">Reference proteome</keyword>